<comment type="caution">
    <text evidence="1">The sequence shown here is derived from an EMBL/GenBank/DDBJ whole genome shotgun (WGS) entry which is preliminary data.</text>
</comment>
<dbReference type="EMBL" id="BPLR01013374">
    <property type="protein sequence ID" value="GIY60743.1"/>
    <property type="molecule type" value="Genomic_DNA"/>
</dbReference>
<accession>A0AAV4USN6</accession>
<gene>
    <name evidence="1" type="ORF">CEXT_598711</name>
</gene>
<evidence type="ECO:0000313" key="2">
    <source>
        <dbReference type="Proteomes" id="UP001054945"/>
    </source>
</evidence>
<keyword evidence="2" id="KW-1185">Reference proteome</keyword>
<protein>
    <submittedName>
        <fullName evidence="1">Uncharacterized protein</fullName>
    </submittedName>
</protein>
<dbReference type="Proteomes" id="UP001054945">
    <property type="component" value="Unassembled WGS sequence"/>
</dbReference>
<reference evidence="1 2" key="1">
    <citation type="submission" date="2021-06" db="EMBL/GenBank/DDBJ databases">
        <title>Caerostris extrusa draft genome.</title>
        <authorList>
            <person name="Kono N."/>
            <person name="Arakawa K."/>
        </authorList>
    </citation>
    <scope>NUCLEOTIDE SEQUENCE [LARGE SCALE GENOMIC DNA]</scope>
</reference>
<proteinExistence type="predicted"/>
<dbReference type="AlphaFoldDB" id="A0AAV4USN6"/>
<organism evidence="1 2">
    <name type="scientific">Caerostris extrusa</name>
    <name type="common">Bark spider</name>
    <name type="synonym">Caerostris bankana</name>
    <dbReference type="NCBI Taxonomy" id="172846"/>
    <lineage>
        <taxon>Eukaryota</taxon>
        <taxon>Metazoa</taxon>
        <taxon>Ecdysozoa</taxon>
        <taxon>Arthropoda</taxon>
        <taxon>Chelicerata</taxon>
        <taxon>Arachnida</taxon>
        <taxon>Araneae</taxon>
        <taxon>Araneomorphae</taxon>
        <taxon>Entelegynae</taxon>
        <taxon>Araneoidea</taxon>
        <taxon>Araneidae</taxon>
        <taxon>Caerostris</taxon>
    </lineage>
</organism>
<evidence type="ECO:0000313" key="1">
    <source>
        <dbReference type="EMBL" id="GIY60743.1"/>
    </source>
</evidence>
<sequence length="111" mass="12990">MYLHCDIQGSTIPLYVPVKFWQDVFNNFNRHTLGLRYYRQFPVLHWRCSFSVRALNLSVVQKHLVQEAKSNSKEVFVKLSLILVREHCGGSREEASQKIDIPRIPVKPYAC</sequence>
<name>A0AAV4USN6_CAEEX</name>